<dbReference type="EMBL" id="DS547148">
    <property type="protein sequence ID" value="EDR00580.1"/>
    <property type="molecule type" value="Genomic_DNA"/>
</dbReference>
<dbReference type="HOGENOM" id="CLU_2512987_0_0_1"/>
<feature type="region of interest" description="Disordered" evidence="1">
    <location>
        <begin position="1"/>
        <end position="47"/>
    </location>
</feature>
<proteinExistence type="predicted"/>
<keyword evidence="3" id="KW-1185">Reference proteome</keyword>
<sequence length="95" mass="10469">MTHKSKRSDKVSGSPLRKAHSSPSITGADRFAGPQPFSKELAARAARHDTEIPERWMCIVARREKINYAVGRIVDVGRIQTKADGWVVKSVANAL</sequence>
<organism evidence="3">
    <name type="scientific">Laccaria bicolor (strain S238N-H82 / ATCC MYA-4686)</name>
    <name type="common">Bicoloured deceiver</name>
    <name type="synonym">Laccaria laccata var. bicolor</name>
    <dbReference type="NCBI Taxonomy" id="486041"/>
    <lineage>
        <taxon>Eukaryota</taxon>
        <taxon>Fungi</taxon>
        <taxon>Dikarya</taxon>
        <taxon>Basidiomycota</taxon>
        <taxon>Agaricomycotina</taxon>
        <taxon>Agaricomycetes</taxon>
        <taxon>Agaricomycetidae</taxon>
        <taxon>Agaricales</taxon>
        <taxon>Agaricineae</taxon>
        <taxon>Hydnangiaceae</taxon>
        <taxon>Laccaria</taxon>
    </lineage>
</organism>
<evidence type="ECO:0000256" key="1">
    <source>
        <dbReference type="SAM" id="MobiDB-lite"/>
    </source>
</evidence>
<protein>
    <submittedName>
        <fullName evidence="2">Predicted protein</fullName>
    </submittedName>
</protein>
<reference evidence="2 3" key="1">
    <citation type="journal article" date="2008" name="Nature">
        <title>The genome of Laccaria bicolor provides insights into mycorrhizal symbiosis.</title>
        <authorList>
            <person name="Martin F."/>
            <person name="Aerts A."/>
            <person name="Ahren D."/>
            <person name="Brun A."/>
            <person name="Danchin E.G.J."/>
            <person name="Duchaussoy F."/>
            <person name="Gibon J."/>
            <person name="Kohler A."/>
            <person name="Lindquist E."/>
            <person name="Pereda V."/>
            <person name="Salamov A."/>
            <person name="Shapiro H.J."/>
            <person name="Wuyts J."/>
            <person name="Blaudez D."/>
            <person name="Buee M."/>
            <person name="Brokstein P."/>
            <person name="Canbaeck B."/>
            <person name="Cohen D."/>
            <person name="Courty P.E."/>
            <person name="Coutinho P.M."/>
            <person name="Delaruelle C."/>
            <person name="Detter J.C."/>
            <person name="Deveau A."/>
            <person name="DiFazio S."/>
            <person name="Duplessis S."/>
            <person name="Fraissinet-Tachet L."/>
            <person name="Lucic E."/>
            <person name="Frey-Klett P."/>
            <person name="Fourrey C."/>
            <person name="Feussner I."/>
            <person name="Gay G."/>
            <person name="Grimwood J."/>
            <person name="Hoegger P.J."/>
            <person name="Jain P."/>
            <person name="Kilaru S."/>
            <person name="Labbe J."/>
            <person name="Lin Y.C."/>
            <person name="Legue V."/>
            <person name="Le Tacon F."/>
            <person name="Marmeisse R."/>
            <person name="Melayah D."/>
            <person name="Montanini B."/>
            <person name="Muratet M."/>
            <person name="Nehls U."/>
            <person name="Niculita-Hirzel H."/>
            <person name="Oudot-Le Secq M.P."/>
            <person name="Peter M."/>
            <person name="Quesneville H."/>
            <person name="Rajashekar B."/>
            <person name="Reich M."/>
            <person name="Rouhier N."/>
            <person name="Schmutz J."/>
            <person name="Yin T."/>
            <person name="Chalot M."/>
            <person name="Henrissat B."/>
            <person name="Kuees U."/>
            <person name="Lucas S."/>
            <person name="Van de Peer Y."/>
            <person name="Podila G.K."/>
            <person name="Polle A."/>
            <person name="Pukkila P.J."/>
            <person name="Richardson P.M."/>
            <person name="Rouze P."/>
            <person name="Sanders I.R."/>
            <person name="Stajich J.E."/>
            <person name="Tunlid A."/>
            <person name="Tuskan G."/>
            <person name="Grigoriev I.V."/>
        </authorList>
    </citation>
    <scope>NUCLEOTIDE SEQUENCE [LARGE SCALE GENOMIC DNA]</scope>
    <source>
        <strain evidence="3">S238N-H82 / ATCC MYA-4686</strain>
    </source>
</reference>
<gene>
    <name evidence="2" type="ORF">LACBIDRAFT_313245</name>
</gene>
<evidence type="ECO:0000313" key="3">
    <source>
        <dbReference type="Proteomes" id="UP000001194"/>
    </source>
</evidence>
<name>B0DXV9_LACBS</name>
<evidence type="ECO:0000313" key="2">
    <source>
        <dbReference type="EMBL" id="EDR00580.1"/>
    </source>
</evidence>
<dbReference type="InParanoid" id="B0DXV9"/>
<dbReference type="KEGG" id="lbc:LACBIDRAFT_313245"/>
<dbReference type="OrthoDB" id="2933467at2759"/>
<dbReference type="Proteomes" id="UP000001194">
    <property type="component" value="Unassembled WGS sequence"/>
</dbReference>
<dbReference type="RefSeq" id="XP_001888807.1">
    <property type="nucleotide sequence ID" value="XM_001888772.1"/>
</dbReference>
<accession>B0DXV9</accession>
<dbReference type="GeneID" id="6084407"/>
<dbReference type="AlphaFoldDB" id="B0DXV9"/>